<reference evidence="1" key="1">
    <citation type="submission" date="2019-08" db="EMBL/GenBank/DDBJ databases">
        <title>The genome of the North American firefly Photinus pyralis.</title>
        <authorList>
            <consortium name="Photinus pyralis genome working group"/>
            <person name="Fallon T.R."/>
            <person name="Sander Lower S.E."/>
            <person name="Weng J.-K."/>
        </authorList>
    </citation>
    <scope>NUCLEOTIDE SEQUENCE</scope>
    <source>
        <strain evidence="1">TRF0915ILg1</strain>
        <tissue evidence="1">Whole body</tissue>
    </source>
</reference>
<gene>
    <name evidence="1" type="ORF">ILUMI_16015</name>
</gene>
<feature type="non-terminal residue" evidence="1">
    <location>
        <position position="220"/>
    </location>
</feature>
<dbReference type="EMBL" id="VTPC01057292">
    <property type="protein sequence ID" value="KAF2890158.1"/>
    <property type="molecule type" value="Genomic_DNA"/>
</dbReference>
<accession>A0A8K0G9C6</accession>
<protein>
    <submittedName>
        <fullName evidence="1">Uncharacterized protein</fullName>
    </submittedName>
</protein>
<proteinExistence type="predicted"/>
<name>A0A8K0G9C6_IGNLU</name>
<keyword evidence="2" id="KW-1185">Reference proteome</keyword>
<dbReference type="Proteomes" id="UP000801492">
    <property type="component" value="Unassembled WGS sequence"/>
</dbReference>
<dbReference type="OrthoDB" id="6775559at2759"/>
<evidence type="ECO:0000313" key="1">
    <source>
        <dbReference type="EMBL" id="KAF2890158.1"/>
    </source>
</evidence>
<organism evidence="1 2">
    <name type="scientific">Ignelater luminosus</name>
    <name type="common">Cucubano</name>
    <name type="synonym">Pyrophorus luminosus</name>
    <dbReference type="NCBI Taxonomy" id="2038154"/>
    <lineage>
        <taxon>Eukaryota</taxon>
        <taxon>Metazoa</taxon>
        <taxon>Ecdysozoa</taxon>
        <taxon>Arthropoda</taxon>
        <taxon>Hexapoda</taxon>
        <taxon>Insecta</taxon>
        <taxon>Pterygota</taxon>
        <taxon>Neoptera</taxon>
        <taxon>Endopterygota</taxon>
        <taxon>Coleoptera</taxon>
        <taxon>Polyphaga</taxon>
        <taxon>Elateriformia</taxon>
        <taxon>Elateroidea</taxon>
        <taxon>Elateridae</taxon>
        <taxon>Agrypninae</taxon>
        <taxon>Pyrophorini</taxon>
        <taxon>Ignelater</taxon>
    </lineage>
</organism>
<evidence type="ECO:0000313" key="2">
    <source>
        <dbReference type="Proteomes" id="UP000801492"/>
    </source>
</evidence>
<sequence length="220" mass="25145">MSNINKDLEILNESNDKQPIMNECINAEDILSERINNLSKIILKQIPEKSDSIKVEARKTCRDATEKIRNHAIEMLGIIRFLKLENQRLNKEKQVPTQKQEEKHFILKENNSKSYANVLSNKPQPTYGIKITGKHTDNTNQIEKILKSNIDPTKINISVASLKKLKTGIIVECNNKNDAEKLKTAVEASKELKGTTLNKGNPRIILTNVDKELDKERFMQ</sequence>
<dbReference type="AlphaFoldDB" id="A0A8K0G9C6"/>
<comment type="caution">
    <text evidence="1">The sequence shown here is derived from an EMBL/GenBank/DDBJ whole genome shotgun (WGS) entry which is preliminary data.</text>
</comment>